<dbReference type="PANTHER" id="PTHR21445">
    <property type="entry name" value="ENDONUCLEASE IV ENDODEOXYRIBONUCLEASE IV"/>
    <property type="match status" value="1"/>
</dbReference>
<dbReference type="InterPro" id="IPR001719">
    <property type="entry name" value="AP_endonuc_2"/>
</dbReference>
<dbReference type="Gene3D" id="3.20.20.150">
    <property type="entry name" value="Divalent-metal-dependent TIM barrel enzymes"/>
    <property type="match status" value="1"/>
</dbReference>
<dbReference type="Pfam" id="PF01261">
    <property type="entry name" value="AP_endonuc_2"/>
    <property type="match status" value="1"/>
</dbReference>
<accession>A0A1V0SCI4</accession>
<gene>
    <name evidence="2" type="ORF">Indivirus_1_53</name>
</gene>
<dbReference type="EMBL" id="KY684085">
    <property type="protein sequence ID" value="ARF09430.1"/>
    <property type="molecule type" value="Genomic_DNA"/>
</dbReference>
<dbReference type="GO" id="GO:0008270">
    <property type="term" value="F:zinc ion binding"/>
    <property type="evidence" value="ECO:0007669"/>
    <property type="project" value="InterPro"/>
</dbReference>
<dbReference type="CDD" id="cd00019">
    <property type="entry name" value="AP2Ec"/>
    <property type="match status" value="1"/>
</dbReference>
<reference evidence="2" key="1">
    <citation type="journal article" date="2017" name="Science">
        <title>Giant viruses with an expanded complement of translation system components.</title>
        <authorList>
            <person name="Schulz F."/>
            <person name="Yutin N."/>
            <person name="Ivanova N.N."/>
            <person name="Ortega D.R."/>
            <person name="Lee T.K."/>
            <person name="Vierheilig J."/>
            <person name="Daims H."/>
            <person name="Horn M."/>
            <person name="Wagner M."/>
            <person name="Jensen G.J."/>
            <person name="Kyrpides N.C."/>
            <person name="Koonin E.V."/>
            <person name="Woyke T."/>
        </authorList>
    </citation>
    <scope>NUCLEOTIDE SEQUENCE</scope>
    <source>
        <strain evidence="2">ILV1</strain>
    </source>
</reference>
<evidence type="ECO:0000313" key="2">
    <source>
        <dbReference type="EMBL" id="ARF09430.1"/>
    </source>
</evidence>
<dbReference type="GO" id="GO:0003906">
    <property type="term" value="F:DNA-(apurinic or apyrimidinic site) endonuclease activity"/>
    <property type="evidence" value="ECO:0007669"/>
    <property type="project" value="TreeGrafter"/>
</dbReference>
<name>A0A1V0SCI4_9VIRU</name>
<sequence length="281" mass="32993">MTHYFGAHFDLYDLIESAKQIKESGGNLIQIFFTLPGTEKASKRTKKELNDFKEYLQNHNMKSVVHSSYIHNIARDWDEYSWWIQNIILEMKYAYEINAIGLVLHFGKQLDLSINEAYNNMYSSLIYILNQTKEYPVPIYLETPTGQGSEICYRLEDLAYFYKKFSNNPIKELKERIKLCVDTCHIFAAGYDIRTKQSIHDYLEAFEELIGIRYIALIHLNDCKVNLGGQRDRHNNIGKGYIGLKGIKYFYDYFKKLNVPIVLETPDFGYRTEIKLLKNNV</sequence>
<dbReference type="GO" id="GO:0008081">
    <property type="term" value="F:phosphoric diester hydrolase activity"/>
    <property type="evidence" value="ECO:0007669"/>
    <property type="project" value="TreeGrafter"/>
</dbReference>
<dbReference type="NCBIfam" id="TIGR00587">
    <property type="entry name" value="nfo"/>
    <property type="match status" value="1"/>
</dbReference>
<keyword evidence="2" id="KW-0255">Endonuclease</keyword>
<feature type="domain" description="Xylose isomerase-like TIM barrel" evidence="1">
    <location>
        <begin position="20"/>
        <end position="278"/>
    </location>
</feature>
<dbReference type="GO" id="GO:0003677">
    <property type="term" value="F:DNA binding"/>
    <property type="evidence" value="ECO:0007669"/>
    <property type="project" value="InterPro"/>
</dbReference>
<proteinExistence type="predicted"/>
<dbReference type="InterPro" id="IPR036237">
    <property type="entry name" value="Xyl_isomerase-like_sf"/>
</dbReference>
<dbReference type="GO" id="GO:0006284">
    <property type="term" value="P:base-excision repair"/>
    <property type="evidence" value="ECO:0007669"/>
    <property type="project" value="TreeGrafter"/>
</dbReference>
<dbReference type="InterPro" id="IPR013022">
    <property type="entry name" value="Xyl_isomerase-like_TIM-brl"/>
</dbReference>
<dbReference type="PROSITE" id="PS51432">
    <property type="entry name" value="AP_NUCLEASE_F2_4"/>
    <property type="match status" value="1"/>
</dbReference>
<evidence type="ECO:0000259" key="1">
    <source>
        <dbReference type="Pfam" id="PF01261"/>
    </source>
</evidence>
<protein>
    <submittedName>
        <fullName evidence="2">Apurinic endonuclease</fullName>
    </submittedName>
</protein>
<keyword evidence="2" id="KW-0540">Nuclease</keyword>
<dbReference type="SUPFAM" id="SSF51658">
    <property type="entry name" value="Xylose isomerase-like"/>
    <property type="match status" value="1"/>
</dbReference>
<organism evidence="2">
    <name type="scientific">Indivirus ILV1</name>
    <dbReference type="NCBI Taxonomy" id="1977633"/>
    <lineage>
        <taxon>Viruses</taxon>
        <taxon>Varidnaviria</taxon>
        <taxon>Bamfordvirae</taxon>
        <taxon>Nucleocytoviricota</taxon>
        <taxon>Megaviricetes</taxon>
        <taxon>Imitervirales</taxon>
        <taxon>Mimiviridae</taxon>
        <taxon>Klosneuvirinae</taxon>
        <taxon>Indivirus</taxon>
    </lineage>
</organism>
<dbReference type="PANTHER" id="PTHR21445:SF0">
    <property type="entry name" value="APURINIC-APYRIMIDINIC ENDONUCLEASE"/>
    <property type="match status" value="1"/>
</dbReference>
<keyword evidence="2" id="KW-0378">Hydrolase</keyword>
<dbReference type="SMART" id="SM00518">
    <property type="entry name" value="AP2Ec"/>
    <property type="match status" value="1"/>
</dbReference>